<dbReference type="STRING" id="882378.RBRH_03604"/>
<sequence>MVVVNARDARVGVSRIVTARPTHGGTGQLTGK</sequence>
<organism evidence="1 2">
    <name type="scientific">Mycetohabitans rhizoxinica (strain DSM 19002 / CIP 109453 / HKI 454)</name>
    <name type="common">Paraburkholderia rhizoxinica</name>
    <dbReference type="NCBI Taxonomy" id="882378"/>
    <lineage>
        <taxon>Bacteria</taxon>
        <taxon>Pseudomonadati</taxon>
        <taxon>Pseudomonadota</taxon>
        <taxon>Betaproteobacteria</taxon>
        <taxon>Burkholderiales</taxon>
        <taxon>Burkholderiaceae</taxon>
        <taxon>Mycetohabitans</taxon>
    </lineage>
</organism>
<protein>
    <submittedName>
        <fullName evidence="1">Uncharacterized protein</fullName>
    </submittedName>
</protein>
<evidence type="ECO:0000313" key="2">
    <source>
        <dbReference type="Proteomes" id="UP000007437"/>
    </source>
</evidence>
<dbReference type="Proteomes" id="UP000007437">
    <property type="component" value="Chromosome"/>
</dbReference>
<dbReference type="EMBL" id="FR687359">
    <property type="protein sequence ID" value="CBW74997.1"/>
    <property type="molecule type" value="Genomic_DNA"/>
</dbReference>
<proteinExistence type="predicted"/>
<dbReference type="AlphaFoldDB" id="E5AQW5"/>
<name>E5AQW5_MYCRK</name>
<accession>E5AQW5</accession>
<evidence type="ECO:0000313" key="1">
    <source>
        <dbReference type="EMBL" id="CBW74997.1"/>
    </source>
</evidence>
<dbReference type="KEGG" id="brh:RBRH_03604"/>
<gene>
    <name evidence="1" type="ordered locus">RBRH_03604</name>
</gene>
<reference evidence="1 2" key="1">
    <citation type="journal article" date="2011" name="J. Bacteriol.">
        <title>Complete genome sequence of Burkholderia rhizoxinica, an endosymbiont of Rhizopus microsporus.</title>
        <authorList>
            <person name="Lackner G."/>
            <person name="Moebius N."/>
            <person name="Partida-Martinez L."/>
            <person name="Hertweck C."/>
        </authorList>
    </citation>
    <scope>NUCLEOTIDE SEQUENCE [LARGE SCALE GENOMIC DNA]</scope>
    <source>
        <strain evidence="2">DSM 19002 / CIP 109453 / HKI 454</strain>
    </source>
</reference>
<dbReference type="HOGENOM" id="CLU_3388543_0_0_4"/>